<gene>
    <name evidence="2" type="ORF">H9830_08695</name>
</gene>
<evidence type="ECO:0000259" key="1">
    <source>
        <dbReference type="Pfam" id="PF12697"/>
    </source>
</evidence>
<dbReference type="Proteomes" id="UP000824005">
    <property type="component" value="Unassembled WGS sequence"/>
</dbReference>
<dbReference type="InterPro" id="IPR029058">
    <property type="entry name" value="AB_hydrolase_fold"/>
</dbReference>
<feature type="domain" description="AB hydrolase-1" evidence="1">
    <location>
        <begin position="9"/>
        <end position="186"/>
    </location>
</feature>
<dbReference type="Gene3D" id="3.40.50.1820">
    <property type="entry name" value="alpha/beta hydrolase"/>
    <property type="match status" value="1"/>
</dbReference>
<feature type="non-terminal residue" evidence="2">
    <location>
        <position position="1"/>
    </location>
</feature>
<dbReference type="SUPFAM" id="SSF53474">
    <property type="entry name" value="alpha/beta-Hydrolases"/>
    <property type="match status" value="1"/>
</dbReference>
<protein>
    <submittedName>
        <fullName evidence="2">Alpha/beta hydrolase</fullName>
    </submittedName>
</protein>
<reference evidence="2" key="2">
    <citation type="submission" date="2021-04" db="EMBL/GenBank/DDBJ databases">
        <authorList>
            <person name="Gilroy R."/>
        </authorList>
    </citation>
    <scope>NUCLEOTIDE SEQUENCE</scope>
    <source>
        <strain evidence="2">ChiGjej1B1-98</strain>
    </source>
</reference>
<name>A0A9D1YV66_9MICO</name>
<dbReference type="GO" id="GO:0016787">
    <property type="term" value="F:hydrolase activity"/>
    <property type="evidence" value="ECO:0007669"/>
    <property type="project" value="UniProtKB-KW"/>
</dbReference>
<evidence type="ECO:0000313" key="2">
    <source>
        <dbReference type="EMBL" id="HIY66337.1"/>
    </source>
</evidence>
<reference evidence="2" key="1">
    <citation type="journal article" date="2021" name="PeerJ">
        <title>Extensive microbial diversity within the chicken gut microbiome revealed by metagenomics and culture.</title>
        <authorList>
            <person name="Gilroy R."/>
            <person name="Ravi A."/>
            <person name="Getino M."/>
            <person name="Pursley I."/>
            <person name="Horton D.L."/>
            <person name="Alikhan N.F."/>
            <person name="Baker D."/>
            <person name="Gharbi K."/>
            <person name="Hall N."/>
            <person name="Watson M."/>
            <person name="Adriaenssens E.M."/>
            <person name="Foster-Nyarko E."/>
            <person name="Jarju S."/>
            <person name="Secka A."/>
            <person name="Antonio M."/>
            <person name="Oren A."/>
            <person name="Chaudhuri R.R."/>
            <person name="La Ragione R."/>
            <person name="Hildebrand F."/>
            <person name="Pallen M.J."/>
        </authorList>
    </citation>
    <scope>NUCLEOTIDE SEQUENCE</scope>
    <source>
        <strain evidence="2">ChiGjej1B1-98</strain>
    </source>
</reference>
<evidence type="ECO:0000313" key="3">
    <source>
        <dbReference type="Proteomes" id="UP000824005"/>
    </source>
</evidence>
<organism evidence="2 3">
    <name type="scientific">Candidatus Agrococcus pullicola</name>
    <dbReference type="NCBI Taxonomy" id="2838429"/>
    <lineage>
        <taxon>Bacteria</taxon>
        <taxon>Bacillati</taxon>
        <taxon>Actinomycetota</taxon>
        <taxon>Actinomycetes</taxon>
        <taxon>Micrococcales</taxon>
        <taxon>Microbacteriaceae</taxon>
        <taxon>Agrococcus</taxon>
    </lineage>
</organism>
<keyword evidence="2" id="KW-0378">Hydrolase</keyword>
<comment type="caution">
    <text evidence="2">The sequence shown here is derived from an EMBL/GenBank/DDBJ whole genome shotgun (WGS) entry which is preliminary data.</text>
</comment>
<dbReference type="AlphaFoldDB" id="A0A9D1YV66"/>
<dbReference type="EMBL" id="DXDC01000263">
    <property type="protein sequence ID" value="HIY66337.1"/>
    <property type="molecule type" value="Genomic_DNA"/>
</dbReference>
<accession>A0A9D1YV66</accession>
<dbReference type="InterPro" id="IPR000073">
    <property type="entry name" value="AB_hydrolase_1"/>
</dbReference>
<dbReference type="Pfam" id="PF12697">
    <property type="entry name" value="Abhydrolase_6"/>
    <property type="match status" value="1"/>
</dbReference>
<proteinExistence type="predicted"/>
<sequence>EYFGWRGVRVVGHSMGAFVGVRLAAERPELVGELTLIDGGIPLPTDDDNRPQDVLGPAIERLTMRFPTPDAYREFWGQHPAFGPYWNDQIERYIRYDLFPVDGGFQPTANPEAVATNLGELDGSGGHTEALESLRMPYTLFTSPRGLFDEEPGLYPPSWLAQWSKRLPTMAVRHIPDTNHYTVLLSEAVMTVVDKLKEES</sequence>